<evidence type="ECO:0000313" key="6">
    <source>
        <dbReference type="Proteomes" id="UP000051992"/>
    </source>
</evidence>
<dbReference type="Gene3D" id="2.60.40.1180">
    <property type="entry name" value="Golgi alpha-mannosidase II"/>
    <property type="match status" value="1"/>
</dbReference>
<dbReference type="InterPro" id="IPR006047">
    <property type="entry name" value="GH13_cat_dom"/>
</dbReference>
<accession>A0A0R2H0W8</accession>
<dbReference type="EMBL" id="JQBM01000002">
    <property type="protein sequence ID" value="KRN46578.1"/>
    <property type="molecule type" value="Genomic_DNA"/>
</dbReference>
<organism evidence="5 6">
    <name type="scientific">Weissella viridescens</name>
    <name type="common">Lactobacillus viridescens</name>
    <dbReference type="NCBI Taxonomy" id="1629"/>
    <lineage>
        <taxon>Bacteria</taxon>
        <taxon>Bacillati</taxon>
        <taxon>Bacillota</taxon>
        <taxon>Bacilli</taxon>
        <taxon>Lactobacillales</taxon>
        <taxon>Lactobacillaceae</taxon>
        <taxon>Weissella</taxon>
    </lineage>
</organism>
<dbReference type="Gene3D" id="3.90.400.10">
    <property type="entry name" value="Oligo-1,6-glucosidase, Domain 2"/>
    <property type="match status" value="1"/>
</dbReference>
<evidence type="ECO:0000256" key="3">
    <source>
        <dbReference type="ARBA" id="ARBA00023295"/>
    </source>
</evidence>
<dbReference type="Pfam" id="PF23915">
    <property type="entry name" value="SusG_C"/>
    <property type="match status" value="1"/>
</dbReference>
<dbReference type="InterPro" id="IPR045857">
    <property type="entry name" value="O16G_dom_2"/>
</dbReference>
<dbReference type="OrthoDB" id="9805159at2"/>
<dbReference type="CDD" id="cd11333">
    <property type="entry name" value="AmyAc_SI_OligoGlu_DGase"/>
    <property type="match status" value="1"/>
</dbReference>
<dbReference type="Pfam" id="PF00128">
    <property type="entry name" value="Alpha-amylase"/>
    <property type="match status" value="1"/>
</dbReference>
<dbReference type="Proteomes" id="UP000051992">
    <property type="component" value="Unassembled WGS sequence"/>
</dbReference>
<evidence type="ECO:0000256" key="2">
    <source>
        <dbReference type="ARBA" id="ARBA00022801"/>
    </source>
</evidence>
<dbReference type="Gene3D" id="3.20.20.80">
    <property type="entry name" value="Glycosidases"/>
    <property type="match status" value="1"/>
</dbReference>
<proteinExistence type="inferred from homology"/>
<dbReference type="PANTHER" id="PTHR10357">
    <property type="entry name" value="ALPHA-AMYLASE FAMILY MEMBER"/>
    <property type="match status" value="1"/>
</dbReference>
<sequence>MGHTRWWKDEVIYQVYPRSFQDTNDDGIGDLPGVIQHLDYLKKLGITMIWLSPIYKSPMVDMGYDIADYQAIDPQFGTMEDFDNLLEAAKQRDMKIVMDLVVNHTSDQHEWFQKALANKNSPYRDYYIFKKTTDGNVPNNWRAIFGGSTWTEVPGEPGTYYFHTFAPQQPELNWENPKLRQEIYQMINWWMDKGVAGWRVDAITHLKKDLDWASIPADAEDGLASVVKKGQNRPGIDVFLDELKRETFDKYDAITIGEAYGVPESDLPSYIGPDGYFSMIFDFSYMNIEVADVNEWYLGPSSWSTKDLKDILFKSQADIKAVDGWSGNVLENHDQPRALSKLVPNPKYQTGTAAKALATMYYFLPGVPFIYQGQEIGMKNFERHAIQEFNDVSSINNYEMALKKGYSEAEALKTVNAKSRDNARTPMQWDDSKYAGFSKHEPWLEMGNDRAGINVVDELSNADSVLNFYQRMAVIRADAHYHDTLIDGTLIELQNVPDNVIAYQRELDNQVITVLINLGTHEEEVALPEVADQVILDNNVHVRTTEPNIVLPPYTSIVFAS</sequence>
<reference evidence="5 6" key="1">
    <citation type="journal article" date="2015" name="Genome Announc.">
        <title>Expanding the biotechnology potential of lactobacilli through comparative genomics of 213 strains and associated genera.</title>
        <authorList>
            <person name="Sun Z."/>
            <person name="Harris H.M."/>
            <person name="McCann A."/>
            <person name="Guo C."/>
            <person name="Argimon S."/>
            <person name="Zhang W."/>
            <person name="Yang X."/>
            <person name="Jeffery I.B."/>
            <person name="Cooney J.C."/>
            <person name="Kagawa T.F."/>
            <person name="Liu W."/>
            <person name="Song Y."/>
            <person name="Salvetti E."/>
            <person name="Wrobel A."/>
            <person name="Rasinkangas P."/>
            <person name="Parkhill J."/>
            <person name="Rea M.C."/>
            <person name="O'Sullivan O."/>
            <person name="Ritari J."/>
            <person name="Douillard F.P."/>
            <person name="Paul Ross R."/>
            <person name="Yang R."/>
            <person name="Briner A.E."/>
            <person name="Felis G.E."/>
            <person name="de Vos W.M."/>
            <person name="Barrangou R."/>
            <person name="Klaenhammer T.R."/>
            <person name="Caufield P.W."/>
            <person name="Cui Y."/>
            <person name="Zhang H."/>
            <person name="O'Toole P.W."/>
        </authorList>
    </citation>
    <scope>NUCLEOTIDE SEQUENCE [LARGE SCALE GENOMIC DNA]</scope>
    <source>
        <strain evidence="5 6">DSM 20410</strain>
    </source>
</reference>
<dbReference type="SUPFAM" id="SSF51445">
    <property type="entry name" value="(Trans)glycosidases"/>
    <property type="match status" value="1"/>
</dbReference>
<evidence type="ECO:0000313" key="5">
    <source>
        <dbReference type="EMBL" id="KRN46578.1"/>
    </source>
</evidence>
<dbReference type="SMART" id="SM00642">
    <property type="entry name" value="Aamy"/>
    <property type="match status" value="1"/>
</dbReference>
<dbReference type="GO" id="GO:0009313">
    <property type="term" value="P:oligosaccharide catabolic process"/>
    <property type="evidence" value="ECO:0007669"/>
    <property type="project" value="TreeGrafter"/>
</dbReference>
<name>A0A0R2H0W8_WEIVI</name>
<dbReference type="FunFam" id="3.20.20.80:FF:000064">
    <property type="entry name" value="Oligo-1,6-glucosidase"/>
    <property type="match status" value="2"/>
</dbReference>
<dbReference type="InterPro" id="IPR013780">
    <property type="entry name" value="Glyco_hydro_b"/>
</dbReference>
<dbReference type="AlphaFoldDB" id="A0A0R2H0W8"/>
<keyword evidence="3" id="KW-0326">Glycosidase</keyword>
<dbReference type="FunFam" id="3.90.400.10:FF:000002">
    <property type="entry name" value="Sucrose isomerase"/>
    <property type="match status" value="1"/>
</dbReference>
<evidence type="ECO:0000256" key="1">
    <source>
        <dbReference type="ARBA" id="ARBA00008061"/>
    </source>
</evidence>
<comment type="caution">
    <text evidence="5">The sequence shown here is derived from an EMBL/GenBank/DDBJ whole genome shotgun (WGS) entry which is preliminary data.</text>
</comment>
<keyword evidence="2" id="KW-0378">Hydrolase</keyword>
<evidence type="ECO:0000259" key="4">
    <source>
        <dbReference type="SMART" id="SM00642"/>
    </source>
</evidence>
<dbReference type="InterPro" id="IPR056300">
    <property type="entry name" value="SusG-like_C"/>
</dbReference>
<dbReference type="PATRIC" id="fig|1629.5.peg.867"/>
<gene>
    <name evidence="5" type="ORF">IV50_GL000858</name>
</gene>
<dbReference type="RefSeq" id="WP_057745550.1">
    <property type="nucleotide sequence ID" value="NZ_BJLU01000002.1"/>
</dbReference>
<dbReference type="InterPro" id="IPR017853">
    <property type="entry name" value="GH"/>
</dbReference>
<dbReference type="GO" id="GO:0004556">
    <property type="term" value="F:alpha-amylase activity"/>
    <property type="evidence" value="ECO:0007669"/>
    <property type="project" value="TreeGrafter"/>
</dbReference>
<comment type="similarity">
    <text evidence="1">Belongs to the glycosyl hydrolase 13 family.</text>
</comment>
<feature type="domain" description="Glycosyl hydrolase family 13 catalytic" evidence="4">
    <location>
        <begin position="14"/>
        <end position="424"/>
    </location>
</feature>
<protein>
    <submittedName>
        <fullName evidence="5">Alpha-glucosidase</fullName>
    </submittedName>
</protein>
<dbReference type="SUPFAM" id="SSF51011">
    <property type="entry name" value="Glycosyl hydrolase domain"/>
    <property type="match status" value="1"/>
</dbReference>
<keyword evidence="6" id="KW-1185">Reference proteome</keyword>
<dbReference type="PANTHER" id="PTHR10357:SF179">
    <property type="entry name" value="NEUTRAL AND BASIC AMINO ACID TRANSPORT PROTEIN RBAT"/>
    <property type="match status" value="1"/>
</dbReference>